<reference evidence="2" key="1">
    <citation type="journal article" date="2019" name="Int. J. Syst. Evol. Microbiol.">
        <title>The Global Catalogue of Microorganisms (GCM) 10K type strain sequencing project: providing services to taxonomists for standard genome sequencing and annotation.</title>
        <authorList>
            <consortium name="The Broad Institute Genomics Platform"/>
            <consortium name="The Broad Institute Genome Sequencing Center for Infectious Disease"/>
            <person name="Wu L."/>
            <person name="Ma J."/>
        </authorList>
    </citation>
    <scope>NUCLEOTIDE SEQUENCE [LARGE SCALE GENOMIC DNA]</scope>
    <source>
        <strain evidence="2">NBRC 105857</strain>
    </source>
</reference>
<dbReference type="EMBL" id="BSOJ01000027">
    <property type="protein sequence ID" value="GLR27054.1"/>
    <property type="molecule type" value="Genomic_DNA"/>
</dbReference>
<evidence type="ECO:0000313" key="1">
    <source>
        <dbReference type="EMBL" id="GLR27054.1"/>
    </source>
</evidence>
<organism evidence="1 2">
    <name type="scientific">Limnobacter litoralis</name>
    <dbReference type="NCBI Taxonomy" id="481366"/>
    <lineage>
        <taxon>Bacteria</taxon>
        <taxon>Pseudomonadati</taxon>
        <taxon>Pseudomonadota</taxon>
        <taxon>Betaproteobacteria</taxon>
        <taxon>Burkholderiales</taxon>
        <taxon>Burkholderiaceae</taxon>
        <taxon>Limnobacter</taxon>
    </lineage>
</organism>
<evidence type="ECO:0000313" key="2">
    <source>
        <dbReference type="Proteomes" id="UP001156664"/>
    </source>
</evidence>
<sequence length="210" mass="22820">MSSTAGALVNPYLHNVSSFLPRFLVRLANAGHLDDARQPHGHTLHGIALFADISGFTALALQEAELAVELASKGLPPFTQAYALGCAMWTCLHISDGPRAEHYAAETLRLSQALGFDYFVTAARVVFGWAKVWNGDATGVPDIQEAIEQWRARGNTMGVPAFLIQLARVLRKTGQSDKAQAVLVDPVFVSSLPKEPWLGMLATKMMNETF</sequence>
<proteinExistence type="predicted"/>
<dbReference type="RefSeq" id="WP_284281764.1">
    <property type="nucleotide sequence ID" value="NZ_BSOJ01000027.1"/>
</dbReference>
<evidence type="ECO:0008006" key="3">
    <source>
        <dbReference type="Google" id="ProtNLM"/>
    </source>
</evidence>
<accession>A0ABQ5YR39</accession>
<gene>
    <name evidence="1" type="ORF">GCM10007875_21450</name>
</gene>
<dbReference type="Proteomes" id="UP001156664">
    <property type="component" value="Unassembled WGS sequence"/>
</dbReference>
<protein>
    <recommendedName>
        <fullName evidence="3">Guanylate cyclase domain-containing protein</fullName>
    </recommendedName>
</protein>
<comment type="caution">
    <text evidence="1">The sequence shown here is derived from an EMBL/GenBank/DDBJ whole genome shotgun (WGS) entry which is preliminary data.</text>
</comment>
<keyword evidence="2" id="KW-1185">Reference proteome</keyword>
<name>A0ABQ5YR39_9BURK</name>